<gene>
    <name evidence="1" type="ORF">K443DRAFT_513722</name>
</gene>
<evidence type="ECO:0000313" key="1">
    <source>
        <dbReference type="EMBL" id="KIK02596.1"/>
    </source>
</evidence>
<dbReference type="HOGENOM" id="CLU_2320781_0_0_1"/>
<dbReference type="EMBL" id="KN838590">
    <property type="protein sequence ID" value="KIK02596.1"/>
    <property type="molecule type" value="Genomic_DNA"/>
</dbReference>
<accession>A0A0C9XCK3</accession>
<keyword evidence="2" id="KW-1185">Reference proteome</keyword>
<organism evidence="1 2">
    <name type="scientific">Laccaria amethystina LaAM-08-1</name>
    <dbReference type="NCBI Taxonomy" id="1095629"/>
    <lineage>
        <taxon>Eukaryota</taxon>
        <taxon>Fungi</taxon>
        <taxon>Dikarya</taxon>
        <taxon>Basidiomycota</taxon>
        <taxon>Agaricomycotina</taxon>
        <taxon>Agaricomycetes</taxon>
        <taxon>Agaricomycetidae</taxon>
        <taxon>Agaricales</taxon>
        <taxon>Agaricineae</taxon>
        <taxon>Hydnangiaceae</taxon>
        <taxon>Laccaria</taxon>
    </lineage>
</organism>
<dbReference type="AlphaFoldDB" id="A0A0C9XCK3"/>
<reference evidence="2" key="2">
    <citation type="submission" date="2015-01" db="EMBL/GenBank/DDBJ databases">
        <title>Evolutionary Origins and Diversification of the Mycorrhizal Mutualists.</title>
        <authorList>
            <consortium name="DOE Joint Genome Institute"/>
            <consortium name="Mycorrhizal Genomics Consortium"/>
            <person name="Kohler A."/>
            <person name="Kuo A."/>
            <person name="Nagy L.G."/>
            <person name="Floudas D."/>
            <person name="Copeland A."/>
            <person name="Barry K.W."/>
            <person name="Cichocki N."/>
            <person name="Veneault-Fourrey C."/>
            <person name="LaButti K."/>
            <person name="Lindquist E.A."/>
            <person name="Lipzen A."/>
            <person name="Lundell T."/>
            <person name="Morin E."/>
            <person name="Murat C."/>
            <person name="Riley R."/>
            <person name="Ohm R."/>
            <person name="Sun H."/>
            <person name="Tunlid A."/>
            <person name="Henrissat B."/>
            <person name="Grigoriev I.V."/>
            <person name="Hibbett D.S."/>
            <person name="Martin F."/>
        </authorList>
    </citation>
    <scope>NUCLEOTIDE SEQUENCE [LARGE SCALE GENOMIC DNA]</scope>
    <source>
        <strain evidence="2">LaAM-08-1</strain>
    </source>
</reference>
<reference evidence="1 2" key="1">
    <citation type="submission" date="2014-04" db="EMBL/GenBank/DDBJ databases">
        <authorList>
            <consortium name="DOE Joint Genome Institute"/>
            <person name="Kuo A."/>
            <person name="Kohler A."/>
            <person name="Nagy L.G."/>
            <person name="Floudas D."/>
            <person name="Copeland A."/>
            <person name="Barry K.W."/>
            <person name="Cichocki N."/>
            <person name="Veneault-Fourrey C."/>
            <person name="LaButti K."/>
            <person name="Lindquist E.A."/>
            <person name="Lipzen A."/>
            <person name="Lundell T."/>
            <person name="Morin E."/>
            <person name="Murat C."/>
            <person name="Sun H."/>
            <person name="Tunlid A."/>
            <person name="Henrissat B."/>
            <person name="Grigoriev I.V."/>
            <person name="Hibbett D.S."/>
            <person name="Martin F."/>
            <person name="Nordberg H.P."/>
            <person name="Cantor M.N."/>
            <person name="Hua S.X."/>
        </authorList>
    </citation>
    <scope>NUCLEOTIDE SEQUENCE [LARGE SCALE GENOMIC DNA]</scope>
    <source>
        <strain evidence="1 2">LaAM-08-1</strain>
    </source>
</reference>
<sequence>MNSCLIMRYDGEDDRRRAELQGDLSESSLLARKDIDLLCKPNLATYQPLQPFSVWCYTDSYLAGARAADQKLRIYLRSALGVQRAPTLTPPTNYPICAV</sequence>
<evidence type="ECO:0000313" key="2">
    <source>
        <dbReference type="Proteomes" id="UP000054477"/>
    </source>
</evidence>
<dbReference type="Proteomes" id="UP000054477">
    <property type="component" value="Unassembled WGS sequence"/>
</dbReference>
<proteinExistence type="predicted"/>
<protein>
    <submittedName>
        <fullName evidence="1">Uncharacterized protein</fullName>
    </submittedName>
</protein>
<name>A0A0C9XCK3_9AGAR</name>